<dbReference type="Gene3D" id="3.40.50.700">
    <property type="entry name" value="NADH:ubiquinone oxidoreductase-like, 20kDa subunit"/>
    <property type="match status" value="1"/>
</dbReference>
<reference evidence="5 6" key="1">
    <citation type="submission" date="2016-10" db="EMBL/GenBank/DDBJ databases">
        <authorList>
            <person name="de Groot N.N."/>
        </authorList>
    </citation>
    <scope>NUCLEOTIDE SEQUENCE [LARGE SCALE GENOMIC DNA]</scope>
    <source>
        <strain evidence="5 6">DSM 15269</strain>
    </source>
</reference>
<feature type="domain" description="NADH:ubiquinone oxidoreductase-like 20kDa subunit" evidence="4">
    <location>
        <begin position="15"/>
        <end position="182"/>
    </location>
</feature>
<dbReference type="OrthoDB" id="9787729at2"/>
<keyword evidence="3" id="KW-0560">Oxidoreductase</keyword>
<dbReference type="STRING" id="206665.SAMN04488516_101374"/>
<evidence type="ECO:0000313" key="5">
    <source>
        <dbReference type="EMBL" id="SDN31597.1"/>
    </source>
</evidence>
<dbReference type="GO" id="GO:0042597">
    <property type="term" value="C:periplasmic space"/>
    <property type="evidence" value="ECO:0007669"/>
    <property type="project" value="UniProtKB-SubCell"/>
</dbReference>
<dbReference type="PANTHER" id="PTHR42845:SF2">
    <property type="entry name" value="F420-NON-REDUCING HYDROGENASE VHU SUBUNIT G"/>
    <property type="match status" value="1"/>
</dbReference>
<dbReference type="Pfam" id="PF01058">
    <property type="entry name" value="Oxidored_q6"/>
    <property type="match status" value="1"/>
</dbReference>
<dbReference type="EMBL" id="FNIN01000001">
    <property type="protein sequence ID" value="SDN31597.1"/>
    <property type="molecule type" value="Genomic_DNA"/>
</dbReference>
<dbReference type="InterPro" id="IPR051349">
    <property type="entry name" value="Hydrogenase_assoc-protein"/>
</dbReference>
<keyword evidence="2" id="KW-0574">Periplasm</keyword>
<dbReference type="InterPro" id="IPR006137">
    <property type="entry name" value="NADH_UbQ_OxRdtase-like_20kDa"/>
</dbReference>
<evidence type="ECO:0000256" key="3">
    <source>
        <dbReference type="ARBA" id="ARBA00023002"/>
    </source>
</evidence>
<dbReference type="RefSeq" id="WP_092062507.1">
    <property type="nucleotide sequence ID" value="NZ_FNIN01000001.1"/>
</dbReference>
<evidence type="ECO:0000256" key="2">
    <source>
        <dbReference type="ARBA" id="ARBA00022764"/>
    </source>
</evidence>
<keyword evidence="6" id="KW-1185">Reference proteome</keyword>
<dbReference type="PANTHER" id="PTHR42845">
    <property type="entry name" value="COENZYME F420-REDUCING HYDROGENASE, GAMMA SUBUNIT"/>
    <property type="match status" value="1"/>
</dbReference>
<accession>A0A1H0ADW3</accession>
<dbReference type="SUPFAM" id="SSF56770">
    <property type="entry name" value="HydA/Nqo6-like"/>
    <property type="match status" value="1"/>
</dbReference>
<evidence type="ECO:0000313" key="6">
    <source>
        <dbReference type="Proteomes" id="UP000199602"/>
    </source>
</evidence>
<evidence type="ECO:0000259" key="4">
    <source>
        <dbReference type="Pfam" id="PF01058"/>
    </source>
</evidence>
<dbReference type="GO" id="GO:0051536">
    <property type="term" value="F:iron-sulfur cluster binding"/>
    <property type="evidence" value="ECO:0007669"/>
    <property type="project" value="InterPro"/>
</dbReference>
<dbReference type="GO" id="GO:0016491">
    <property type="term" value="F:oxidoreductase activity"/>
    <property type="evidence" value="ECO:0007669"/>
    <property type="project" value="UniProtKB-KW"/>
</dbReference>
<dbReference type="InterPro" id="IPR037024">
    <property type="entry name" value="NiFe_Hase_small_N_sf"/>
</dbReference>
<proteinExistence type="predicted"/>
<comment type="subcellular location">
    <subcellularLocation>
        <location evidence="1">Periplasm</location>
    </subcellularLocation>
</comment>
<protein>
    <submittedName>
        <fullName evidence="5">F420-non-reducing hydrogenase subunit G</fullName>
    </submittedName>
</protein>
<name>A0A1H0ADW3_9BACT</name>
<sequence>MADKIKIAVLLAGGCAGCEMSLVDMGDKLVDALGHLEVAFWAPTVADVKYKDLEAMPDKSIDVGFIDGMVRLSEQEHMTKVMRDKCKVLIAYGACASMGSIPGMSNMHSAEELLKQGYIDTFSTDNPDGVLPQPEYLLDGKYNLTLPKFLDDVRVLDEIVEVDYYIGGCPPHPDFVAAAVQAIIEGNLPPKGSWITSGKAVCDVCKRNPRNKGEDRKFVDKVYRTIEKAPEEDKCLLEQGIICFGPFTQGDCGASCLQVGIPCRGCGGPIPGVNDYGARAMSAIGSILGSEEAVEELMQKYPVLAKFYYRYSYPSSLVERKRKALKYKKG</sequence>
<gene>
    <name evidence="5" type="ORF">SAMN04488516_101374</name>
</gene>
<organism evidence="5 6">
    <name type="scientific">Desulfonauticus submarinus</name>
    <dbReference type="NCBI Taxonomy" id="206665"/>
    <lineage>
        <taxon>Bacteria</taxon>
        <taxon>Pseudomonadati</taxon>
        <taxon>Thermodesulfobacteriota</taxon>
        <taxon>Desulfovibrionia</taxon>
        <taxon>Desulfovibrionales</taxon>
        <taxon>Desulfonauticaceae</taxon>
        <taxon>Desulfonauticus</taxon>
    </lineage>
</organism>
<evidence type="ECO:0000256" key="1">
    <source>
        <dbReference type="ARBA" id="ARBA00004418"/>
    </source>
</evidence>
<dbReference type="AlphaFoldDB" id="A0A1H0ADW3"/>
<dbReference type="Proteomes" id="UP000199602">
    <property type="component" value="Unassembled WGS sequence"/>
</dbReference>